<protein>
    <submittedName>
        <fullName evidence="1">tRNA (Adenine22-N1)-methyltransferase</fullName>
    </submittedName>
</protein>
<proteinExistence type="predicted"/>
<dbReference type="Pfam" id="PF04816">
    <property type="entry name" value="TrmK"/>
    <property type="match status" value="1"/>
</dbReference>
<dbReference type="PANTHER" id="PTHR38451:SF1">
    <property type="entry name" value="TRNA (ADENINE(22)-N(1))-METHYLTRANSFERASE"/>
    <property type="match status" value="1"/>
</dbReference>
<dbReference type="RefSeq" id="WP_092461310.1">
    <property type="nucleotide sequence ID" value="NZ_BJEE01000002.1"/>
</dbReference>
<dbReference type="AlphaFoldDB" id="A0A1C3Z339"/>
<dbReference type="InterPro" id="IPR006901">
    <property type="entry name" value="TrmK"/>
</dbReference>
<keyword evidence="2" id="KW-1185">Reference proteome</keyword>
<sequence>MDAWHLSKRLAAVANFVPDGARLADIGSDHAYLPANLLLNNQISFAIAGEVAPGPLANVKSEVQRHRLGDRLIPRLADGLAAIETNDLIDTVVIAGMGGRLICQILTDGQLETKRYHRLVLQPNIDVDLVRAWLSENGYRLVDEAVVADEGHYYEILVAEPGNVTYSARELQFGPYHLTEPSAAWTEKWQREANRIESIMKNLETADKTDTEAYQSYQHELQTIMEALVYASR</sequence>
<dbReference type="GO" id="GO:0160105">
    <property type="term" value="F:tRNA (adenine(22)-N1)-methyltransferase activity"/>
    <property type="evidence" value="ECO:0007669"/>
    <property type="project" value="InterPro"/>
</dbReference>
<dbReference type="GO" id="GO:0032259">
    <property type="term" value="P:methylation"/>
    <property type="evidence" value="ECO:0007669"/>
    <property type="project" value="UniProtKB-KW"/>
</dbReference>
<reference evidence="2" key="1">
    <citation type="submission" date="2016-08" db="EMBL/GenBank/DDBJ databases">
        <authorList>
            <person name="Varghese N."/>
            <person name="Submissions Spin"/>
        </authorList>
    </citation>
    <scope>NUCLEOTIDE SEQUENCE [LARGE SCALE GENOMIC DNA]</scope>
    <source>
        <strain evidence="2">R-53094</strain>
    </source>
</reference>
<dbReference type="Gene3D" id="3.40.50.150">
    <property type="entry name" value="Vaccinia Virus protein VP39"/>
    <property type="match status" value="1"/>
</dbReference>
<dbReference type="Proteomes" id="UP000199268">
    <property type="component" value="Unassembled WGS sequence"/>
</dbReference>
<dbReference type="PIRSF" id="PIRSF018637">
    <property type="entry name" value="TrmK"/>
    <property type="match status" value="1"/>
</dbReference>
<keyword evidence="1" id="KW-0808">Transferase</keyword>
<dbReference type="PANTHER" id="PTHR38451">
    <property type="entry name" value="TRNA (ADENINE(22)-N(1))-METHYLTRANSFERASE"/>
    <property type="match status" value="1"/>
</dbReference>
<dbReference type="EMBL" id="FMAO01000001">
    <property type="protein sequence ID" value="SCB76759.1"/>
    <property type="molecule type" value="Genomic_DNA"/>
</dbReference>
<dbReference type="InterPro" id="IPR029063">
    <property type="entry name" value="SAM-dependent_MTases_sf"/>
</dbReference>
<evidence type="ECO:0000313" key="1">
    <source>
        <dbReference type="EMBL" id="SCB76759.1"/>
    </source>
</evidence>
<accession>A0A1C3Z339</accession>
<name>A0A1C3Z339_9LACO</name>
<dbReference type="STRING" id="1505725.GA0061074_101277"/>
<gene>
    <name evidence="1" type="ORF">GA0061074_101277</name>
</gene>
<dbReference type="Gene3D" id="1.10.287.1890">
    <property type="match status" value="1"/>
</dbReference>
<dbReference type="SUPFAM" id="SSF53335">
    <property type="entry name" value="S-adenosyl-L-methionine-dependent methyltransferases"/>
    <property type="match status" value="1"/>
</dbReference>
<organism evidence="1 2">
    <name type="scientific">Weissella bombi</name>
    <dbReference type="NCBI Taxonomy" id="1505725"/>
    <lineage>
        <taxon>Bacteria</taxon>
        <taxon>Bacillati</taxon>
        <taxon>Bacillota</taxon>
        <taxon>Bacilli</taxon>
        <taxon>Lactobacillales</taxon>
        <taxon>Lactobacillaceae</taxon>
        <taxon>Weissella</taxon>
    </lineage>
</organism>
<evidence type="ECO:0000313" key="2">
    <source>
        <dbReference type="Proteomes" id="UP000199268"/>
    </source>
</evidence>
<keyword evidence="1" id="KW-0489">Methyltransferase</keyword>
<dbReference type="OrthoDB" id="5881184at2"/>